<dbReference type="InterPro" id="IPR011990">
    <property type="entry name" value="TPR-like_helical_dom_sf"/>
</dbReference>
<dbReference type="Pfam" id="PF09295">
    <property type="entry name" value="ChAPs"/>
    <property type="match status" value="1"/>
</dbReference>
<dbReference type="AlphaFoldDB" id="A0AAF0F645"/>
<evidence type="ECO:0008006" key="5">
    <source>
        <dbReference type="Google" id="ProtNLM"/>
    </source>
</evidence>
<dbReference type="PANTHER" id="PTHR31975">
    <property type="entry name" value="BUD SITE SELECTION PROTEIN 7-RELATED"/>
    <property type="match status" value="1"/>
</dbReference>
<dbReference type="InterPro" id="IPR015374">
    <property type="entry name" value="ChAPs"/>
</dbReference>
<protein>
    <recommendedName>
        <fullName evidence="5">Chaps-domain-containing protein</fullName>
    </recommendedName>
</protein>
<evidence type="ECO:0000256" key="1">
    <source>
        <dbReference type="PROSITE-ProRule" id="PRU00339"/>
    </source>
</evidence>
<feature type="region of interest" description="Disordered" evidence="2">
    <location>
        <begin position="424"/>
        <end position="445"/>
    </location>
</feature>
<evidence type="ECO:0000256" key="2">
    <source>
        <dbReference type="SAM" id="MobiDB-lite"/>
    </source>
</evidence>
<keyword evidence="1" id="KW-0802">TPR repeat</keyword>
<dbReference type="EMBL" id="CP118375">
    <property type="protein sequence ID" value="WFD41555.1"/>
    <property type="molecule type" value="Genomic_DNA"/>
</dbReference>
<keyword evidence="4" id="KW-1185">Reference proteome</keyword>
<dbReference type="FunFam" id="1.25.40.10:FF:000149">
    <property type="entry name" value="Clathrin-coated vesiclec protein (Bud7)"/>
    <property type="match status" value="1"/>
</dbReference>
<dbReference type="GO" id="GO:0034044">
    <property type="term" value="C:exomer complex"/>
    <property type="evidence" value="ECO:0007669"/>
    <property type="project" value="UniProtKB-ARBA"/>
</dbReference>
<evidence type="ECO:0000313" key="3">
    <source>
        <dbReference type="EMBL" id="WFD41555.1"/>
    </source>
</evidence>
<dbReference type="PROSITE" id="PS50005">
    <property type="entry name" value="TPR"/>
    <property type="match status" value="1"/>
</dbReference>
<proteinExistence type="predicted"/>
<dbReference type="Gene3D" id="1.25.40.10">
    <property type="entry name" value="Tetratricopeptide repeat domain"/>
    <property type="match status" value="1"/>
</dbReference>
<sequence>MVDTFLSVPEFFEGEIGESLQSRTETLSLFRELGPPDLCHALKTNGRKDLGSYHYVSGVDASSSATLATYITGLSYEMEHNPSWYSSKNPYKLKGGVYCCFNAFSRVDLRVEVCIPGTVLTYVLNARGERQEATPELWQETYLSAVLRAILYADDTNYRLAGYRKLDPIPTMEHELRFLLAAENLFFKGWQLGSEPEVQVATIVLNHLSSGILKYFGEASRWEQAVNLFEKLWSREPDVATLVARSYLGMNQEVKAVQIMHRALHQNPNNYVLLHIQCDFLREKGKLDWATRLAEQAVSCAPSEFMTWSKLADCYVDAKQYSAALFTLNSCPMFTYNERDLHRLPQAVRTHLPIRPLAAQSKLLDEDSANDNETDVALLRLPAPALRGTFASAYKILTKLFSQIGWDELLKCRSEVFVMEEEYRSSNTNENDVQQQESVGASDTMQRPVPAEFASNQEPGQGKKEAGHWMSFTEKRLCERWLDNLFMVLYEDLRIYTIWRAELAHYQAQSMPFHKTATDWEILGELALRLHRPVEAREAFLECIQQKFSPKAYQRLLEHCADANNVEQTLSMALHLTAYNYRWYADSVYPGSVAMNLFKLIKNEGLSKVSNTLISMRPPQAMLRLMQKQYFAYAQEFRIPGSQY</sequence>
<dbReference type="GO" id="GO:0006893">
    <property type="term" value="P:Golgi to plasma membrane transport"/>
    <property type="evidence" value="ECO:0007669"/>
    <property type="project" value="TreeGrafter"/>
</dbReference>
<gene>
    <name evidence="3" type="ORF">MPSI1_000186</name>
</gene>
<reference evidence="3" key="1">
    <citation type="submission" date="2023-02" db="EMBL/GenBank/DDBJ databases">
        <title>Mating type loci evolution in Malassezia.</title>
        <authorList>
            <person name="Coelho M.A."/>
        </authorList>
    </citation>
    <scope>NUCLEOTIDE SEQUENCE</scope>
    <source>
        <strain evidence="3">CBS 14136</strain>
    </source>
</reference>
<evidence type="ECO:0000313" key="4">
    <source>
        <dbReference type="Proteomes" id="UP001214628"/>
    </source>
</evidence>
<feature type="compositionally biased region" description="Polar residues" evidence="2">
    <location>
        <begin position="425"/>
        <end position="445"/>
    </location>
</feature>
<name>A0AAF0F645_9BASI</name>
<dbReference type="InterPro" id="IPR019734">
    <property type="entry name" value="TPR_rpt"/>
</dbReference>
<dbReference type="Proteomes" id="UP001214628">
    <property type="component" value="Chromosome 1"/>
</dbReference>
<dbReference type="SUPFAM" id="SSF48452">
    <property type="entry name" value="TPR-like"/>
    <property type="match status" value="1"/>
</dbReference>
<organism evidence="3 4">
    <name type="scientific">Malassezia psittaci</name>
    <dbReference type="NCBI Taxonomy" id="1821823"/>
    <lineage>
        <taxon>Eukaryota</taxon>
        <taxon>Fungi</taxon>
        <taxon>Dikarya</taxon>
        <taxon>Basidiomycota</taxon>
        <taxon>Ustilaginomycotina</taxon>
        <taxon>Malasseziomycetes</taxon>
        <taxon>Malasseziales</taxon>
        <taxon>Malasseziaceae</taxon>
        <taxon>Malassezia</taxon>
    </lineage>
</organism>
<feature type="repeat" description="TPR" evidence="1">
    <location>
        <begin position="237"/>
        <end position="270"/>
    </location>
</feature>
<dbReference type="PANTHER" id="PTHR31975:SF1">
    <property type="entry name" value="BUD SITE SELECTION PROTEIN 7-RELATED"/>
    <property type="match status" value="1"/>
</dbReference>
<accession>A0AAF0F645</accession>